<dbReference type="Pfam" id="PF01593">
    <property type="entry name" value="Amino_oxidase"/>
    <property type="match status" value="1"/>
</dbReference>
<dbReference type="GO" id="GO:0009063">
    <property type="term" value="P:amino acid catabolic process"/>
    <property type="evidence" value="ECO:0000318"/>
    <property type="project" value="GO_Central"/>
</dbReference>
<feature type="binding site" evidence="10">
    <location>
        <position position="483"/>
    </location>
    <ligand>
        <name>FAD</name>
        <dbReference type="ChEBI" id="CHEBI:57692"/>
    </ligand>
</feature>
<feature type="domain" description="Amine oxidase" evidence="13">
    <location>
        <begin position="67"/>
        <end position="506"/>
    </location>
</feature>
<dbReference type="GeneTree" id="ENSGT00940000160928"/>
<dbReference type="SUPFAM" id="SSF51905">
    <property type="entry name" value="FAD/NAD(P)-binding domain"/>
    <property type="match status" value="1"/>
</dbReference>
<evidence type="ECO:0000256" key="1">
    <source>
        <dbReference type="ARBA" id="ARBA00001974"/>
    </source>
</evidence>
<keyword evidence="12" id="KW-0732">Signal</keyword>
<dbReference type="PRINTS" id="PR00757">
    <property type="entry name" value="AMINEOXDASEF"/>
</dbReference>
<feature type="binding site" evidence="10">
    <location>
        <position position="114"/>
    </location>
    <ligand>
        <name>substrate</name>
    </ligand>
</feature>
<feature type="binding site" evidence="10">
    <location>
        <begin position="111"/>
        <end position="114"/>
    </location>
    <ligand>
        <name>FAD</name>
        <dbReference type="ChEBI" id="CHEBI:57692"/>
    </ligand>
</feature>
<keyword evidence="6 11" id="KW-0274">FAD</keyword>
<dbReference type="AlphaFoldDB" id="W5M4R6"/>
<keyword evidence="15" id="KW-1185">Reference proteome</keyword>
<evidence type="ECO:0000256" key="5">
    <source>
        <dbReference type="ARBA" id="ARBA00022630"/>
    </source>
</evidence>
<dbReference type="InterPro" id="IPR002937">
    <property type="entry name" value="Amino_oxidase"/>
</dbReference>
<dbReference type="PANTHER" id="PTHR10742:SF342">
    <property type="entry name" value="AMINE OXIDASE"/>
    <property type="match status" value="1"/>
</dbReference>
<dbReference type="Gene3D" id="3.90.660.10">
    <property type="match status" value="1"/>
</dbReference>
<feature type="binding site" evidence="10">
    <location>
        <position position="288"/>
    </location>
    <ligand>
        <name>FAD</name>
        <dbReference type="ChEBI" id="CHEBI:57692"/>
    </ligand>
</feature>
<evidence type="ECO:0000256" key="4">
    <source>
        <dbReference type="ARBA" id="ARBA00022525"/>
    </source>
</evidence>
<dbReference type="SUPFAM" id="SSF54373">
    <property type="entry name" value="FAD-linked reductases, C-terminal domain"/>
    <property type="match status" value="1"/>
</dbReference>
<comment type="cofactor">
    <cofactor evidence="1 11">
        <name>FAD</name>
        <dbReference type="ChEBI" id="CHEBI:57692"/>
    </cofactor>
</comment>
<reference evidence="15" key="1">
    <citation type="submission" date="2011-12" db="EMBL/GenBank/DDBJ databases">
        <title>The Draft Genome of Lepisosteus oculatus.</title>
        <authorList>
            <consortium name="The Broad Institute Genome Assembly &amp; Analysis Group"/>
            <consortium name="Computational R&amp;D Group"/>
            <consortium name="and Sequencing Platform"/>
            <person name="Di Palma F."/>
            <person name="Alfoldi J."/>
            <person name="Johnson J."/>
            <person name="Berlin A."/>
            <person name="Gnerre S."/>
            <person name="Jaffe D."/>
            <person name="MacCallum I."/>
            <person name="Young S."/>
            <person name="Walker B.J."/>
            <person name="Lander E.S."/>
            <person name="Lindblad-Toh K."/>
        </authorList>
    </citation>
    <scope>NUCLEOTIDE SEQUENCE [LARGE SCALE GENOMIC DNA]</scope>
</reference>
<feature type="binding site" evidence="10">
    <location>
        <position position="68"/>
    </location>
    <ligand>
        <name>FAD</name>
        <dbReference type="ChEBI" id="CHEBI:57692"/>
    </ligand>
</feature>
<keyword evidence="7 11" id="KW-0560">Oxidoreductase</keyword>
<evidence type="ECO:0000256" key="7">
    <source>
        <dbReference type="ARBA" id="ARBA00023002"/>
    </source>
</evidence>
<dbReference type="Gene3D" id="3.50.50.60">
    <property type="entry name" value="FAD/NAD(P)-binding domain"/>
    <property type="match status" value="1"/>
</dbReference>
<comment type="subcellular location">
    <subcellularLocation>
        <location evidence="2">Secreted</location>
    </subcellularLocation>
</comment>
<evidence type="ECO:0000259" key="13">
    <source>
        <dbReference type="Pfam" id="PF01593"/>
    </source>
</evidence>
<evidence type="ECO:0000256" key="9">
    <source>
        <dbReference type="ARBA" id="ARBA00023180"/>
    </source>
</evidence>
<organism evidence="14 15">
    <name type="scientific">Lepisosteus oculatus</name>
    <name type="common">Spotted gar</name>
    <dbReference type="NCBI Taxonomy" id="7918"/>
    <lineage>
        <taxon>Eukaryota</taxon>
        <taxon>Metazoa</taxon>
        <taxon>Chordata</taxon>
        <taxon>Craniata</taxon>
        <taxon>Vertebrata</taxon>
        <taxon>Euteleostomi</taxon>
        <taxon>Actinopterygii</taxon>
        <taxon>Neopterygii</taxon>
        <taxon>Holostei</taxon>
        <taxon>Semionotiformes</taxon>
        <taxon>Lepisosteidae</taxon>
        <taxon>Lepisosteus</taxon>
    </lineage>
</organism>
<evidence type="ECO:0000313" key="15">
    <source>
        <dbReference type="Proteomes" id="UP000018468"/>
    </source>
</evidence>
<feature type="chain" id="PRO_5004867619" description="Amine oxidase" evidence="12">
    <location>
        <begin position="27"/>
        <end position="522"/>
    </location>
</feature>
<dbReference type="PANTHER" id="PTHR10742">
    <property type="entry name" value="FLAVIN MONOAMINE OXIDASE"/>
    <property type="match status" value="1"/>
</dbReference>
<dbReference type="FunFam" id="3.50.50.60:FF:000450">
    <property type="entry name" value="Amine oxidase"/>
    <property type="match status" value="1"/>
</dbReference>
<evidence type="ECO:0000313" key="14">
    <source>
        <dbReference type="Ensembl" id="ENSLOCP00000003374.1"/>
    </source>
</evidence>
<dbReference type="InParanoid" id="W5M4R6"/>
<feature type="signal peptide" evidence="12">
    <location>
        <begin position="1"/>
        <end position="26"/>
    </location>
</feature>
<dbReference type="EC" id="1.4.3.-" evidence="11"/>
<dbReference type="PROSITE" id="PS51257">
    <property type="entry name" value="PROKAR_LIPOPROTEIN"/>
    <property type="match status" value="1"/>
</dbReference>
<evidence type="ECO:0000256" key="2">
    <source>
        <dbReference type="ARBA" id="ARBA00004613"/>
    </source>
</evidence>
<dbReference type="STRING" id="7918.ENSLOCP00000003374"/>
<dbReference type="InterPro" id="IPR001613">
    <property type="entry name" value="Flavin_amine_oxidase"/>
</dbReference>
<keyword evidence="9" id="KW-0325">Glycoprotein</keyword>
<evidence type="ECO:0000256" key="12">
    <source>
        <dbReference type="SAM" id="SignalP"/>
    </source>
</evidence>
<evidence type="ECO:0000256" key="3">
    <source>
        <dbReference type="ARBA" id="ARBA00005465"/>
    </source>
</evidence>
<dbReference type="InterPro" id="IPR036188">
    <property type="entry name" value="FAD/NAD-bd_sf"/>
</dbReference>
<dbReference type="Proteomes" id="UP000018468">
    <property type="component" value="Linkage group LG28"/>
</dbReference>
<dbReference type="HOGENOM" id="CLU_004498_8_3_1"/>
<dbReference type="FunFam" id="1.10.405.10:FF:000004">
    <property type="entry name" value="Amine oxidase"/>
    <property type="match status" value="1"/>
</dbReference>
<sequence length="522" mass="58495">MRPGTAVSPALTLLGCFLALLAQGQAYSSAIQRCFHDKDSEFLLDIAKHGLIRKGPAKKFLIVGAGISGLIAAKLLEDVGHDVQILEASDRVGGRILTHRNKTRGWYAELGAMRIPSTHELVHHYVQHYGLKLSEFIQADDSAWYFTNGGLHRVFDINKNPDLLGYALEKSEKGRSPEQLYSEAIQKVIDEIERDPSQCQCILKKYDVYSVKEYLKRESNLSRHAIQMIGDILNSQSLFYTAFSENLRDEADISDDVKFYKIDGGTDLLPQALRQDLRRSRVQLESRVLEINQTGEGVRVAYRHKPDNAVQTAAADYLLFTGTAKATLNVRFNPSLPLQKREALRSAHYDSATKIFLVFKERFWEKEGIRGGKSVTDRPSRFIYYGSEAFESGVGLVLASYTWADESLFFLGMSDEACQEAALSDLAALHGEGVRALYEGGVVKKWSLDEYSLGAFALFTPFQLTDYHRDLSAPSQRVYFAGEHTALPHAWIETSVKSALRAARRMNHDAAAKAVHHLKTEL</sequence>
<name>W5M4R6_LEPOC</name>
<dbReference type="OMA" id="YFMGAFK"/>
<comment type="similarity">
    <text evidence="3">Belongs to the flavin monoamine oxidase family. FIG1 subfamily.</text>
</comment>
<evidence type="ECO:0000256" key="10">
    <source>
        <dbReference type="PIRSR" id="PIRSR601613-1"/>
    </source>
</evidence>
<dbReference type="Bgee" id="ENSLOCG00000002865">
    <property type="expression patterns" value="Expressed in pharyngeal gill and 7 other cell types or tissues"/>
</dbReference>
<evidence type="ECO:0000256" key="11">
    <source>
        <dbReference type="RuleBase" id="RU362067"/>
    </source>
</evidence>
<dbReference type="Gene3D" id="1.10.405.10">
    <property type="entry name" value="Guanine Nucleotide Dissociation Inhibitor, domain 1"/>
    <property type="match status" value="1"/>
</dbReference>
<reference evidence="14" key="2">
    <citation type="submission" date="2025-08" db="UniProtKB">
        <authorList>
            <consortium name="Ensembl"/>
        </authorList>
    </citation>
    <scope>IDENTIFICATION</scope>
</reference>
<protein>
    <recommendedName>
        <fullName evidence="11">Amine oxidase</fullName>
        <ecNumber evidence="11">1.4.3.-</ecNumber>
    </recommendedName>
</protein>
<dbReference type="GO" id="GO:0005576">
    <property type="term" value="C:extracellular region"/>
    <property type="evidence" value="ECO:0007669"/>
    <property type="project" value="UniProtKB-SubCell"/>
</dbReference>
<dbReference type="EMBL" id="AHAT01039325">
    <property type="status" value="NOT_ANNOTATED_CDS"/>
    <property type="molecule type" value="Genomic_DNA"/>
</dbReference>
<dbReference type="eggNOG" id="KOG0029">
    <property type="taxonomic scope" value="Eukaryota"/>
</dbReference>
<dbReference type="InterPro" id="IPR050281">
    <property type="entry name" value="Flavin_monoamine_oxidase"/>
</dbReference>
<dbReference type="EMBL" id="AHAT01039323">
    <property type="status" value="NOT_ANNOTATED_CDS"/>
    <property type="molecule type" value="Genomic_DNA"/>
</dbReference>
<dbReference type="EMBL" id="AHAT01039322">
    <property type="status" value="NOT_ANNOTATED_CDS"/>
    <property type="molecule type" value="Genomic_DNA"/>
</dbReference>
<feature type="binding site" evidence="10">
    <location>
        <begin position="87"/>
        <end position="88"/>
    </location>
    <ligand>
        <name>FAD</name>
        <dbReference type="ChEBI" id="CHEBI:57692"/>
    </ligand>
</feature>
<keyword evidence="5 11" id="KW-0285">Flavoprotein</keyword>
<keyword evidence="4" id="KW-0964">Secreted</keyword>
<proteinExistence type="inferred from homology"/>
<evidence type="ECO:0000256" key="6">
    <source>
        <dbReference type="ARBA" id="ARBA00022827"/>
    </source>
</evidence>
<evidence type="ECO:0000256" key="8">
    <source>
        <dbReference type="ARBA" id="ARBA00023157"/>
    </source>
</evidence>
<accession>W5M4R6</accession>
<dbReference type="Ensembl" id="ENSLOCT00000003381.1">
    <property type="protein sequence ID" value="ENSLOCP00000003374.1"/>
    <property type="gene ID" value="ENSLOCG00000002865.1"/>
</dbReference>
<keyword evidence="8" id="KW-1015">Disulfide bond</keyword>
<dbReference type="GO" id="GO:0001716">
    <property type="term" value="F:L-amino-acid oxidase activity"/>
    <property type="evidence" value="ECO:0000318"/>
    <property type="project" value="GO_Central"/>
</dbReference>
<reference evidence="14" key="3">
    <citation type="submission" date="2025-09" db="UniProtKB">
        <authorList>
            <consortium name="Ensembl"/>
        </authorList>
    </citation>
    <scope>IDENTIFICATION</scope>
</reference>
<dbReference type="EMBL" id="AHAT01039324">
    <property type="status" value="NOT_ANNOTATED_CDS"/>
    <property type="molecule type" value="Genomic_DNA"/>
</dbReference>